<dbReference type="PANTHER" id="PTHR11963:SF48">
    <property type="entry name" value="DIPEPTIDASE B, ISOFORM A"/>
    <property type="match status" value="1"/>
</dbReference>
<sequence length="230" mass="25321">MVATLGALHAIYVPLEVQEALPDKSTKVNLLGIWTSASDDAERLIEVVSALEAGRALCRDIGGSDPERMTPPRVYDYVNKMFINSNVKVSVITDPAIFEKDFPCLAAVNRCANVVSRHRGHLIELEYVGDGPTSNTLFLIGKGITYDTGGADIKAGGGMAGMHRDKCGAAAVAGFFKVLYEARCSSNHHIPLIFVFSLVHTSILLFRFKSFDYNVFFYYFSKKKILKLSF</sequence>
<evidence type="ECO:0000259" key="5">
    <source>
        <dbReference type="Pfam" id="PF00883"/>
    </source>
</evidence>
<evidence type="ECO:0000256" key="1">
    <source>
        <dbReference type="ARBA" id="ARBA00009528"/>
    </source>
</evidence>
<evidence type="ECO:0000256" key="2">
    <source>
        <dbReference type="ARBA" id="ARBA00022438"/>
    </source>
</evidence>
<feature type="domain" description="Cytosol aminopeptidase" evidence="5">
    <location>
        <begin position="57"/>
        <end position="187"/>
    </location>
</feature>
<dbReference type="PRINTS" id="PR00481">
    <property type="entry name" value="LAMNOPPTDASE"/>
</dbReference>
<dbReference type="Proteomes" id="UP000694388">
    <property type="component" value="Unplaced"/>
</dbReference>
<dbReference type="GO" id="GO:0070006">
    <property type="term" value="F:metalloaminopeptidase activity"/>
    <property type="evidence" value="ECO:0007669"/>
    <property type="project" value="InterPro"/>
</dbReference>
<name>A0A8C4Q7X0_EPTBU</name>
<comment type="similarity">
    <text evidence="1">Belongs to the peptidase M17 family.</text>
</comment>
<evidence type="ECO:0000256" key="4">
    <source>
        <dbReference type="ARBA" id="ARBA00022801"/>
    </source>
</evidence>
<dbReference type="InterPro" id="IPR011356">
    <property type="entry name" value="Leucine_aapep/pepB"/>
</dbReference>
<evidence type="ECO:0000256" key="3">
    <source>
        <dbReference type="ARBA" id="ARBA00022670"/>
    </source>
</evidence>
<organism evidence="6 7">
    <name type="scientific">Eptatretus burgeri</name>
    <name type="common">Inshore hagfish</name>
    <dbReference type="NCBI Taxonomy" id="7764"/>
    <lineage>
        <taxon>Eukaryota</taxon>
        <taxon>Metazoa</taxon>
        <taxon>Chordata</taxon>
        <taxon>Craniata</taxon>
        <taxon>Vertebrata</taxon>
        <taxon>Cyclostomata</taxon>
        <taxon>Myxini</taxon>
        <taxon>Myxiniformes</taxon>
        <taxon>Myxinidae</taxon>
        <taxon>Eptatretinae</taxon>
        <taxon>Eptatretus</taxon>
    </lineage>
</organism>
<protein>
    <recommendedName>
        <fullName evidence="5">Cytosol aminopeptidase domain-containing protein</fullName>
    </recommendedName>
</protein>
<dbReference type="GO" id="GO:0030145">
    <property type="term" value="F:manganese ion binding"/>
    <property type="evidence" value="ECO:0007669"/>
    <property type="project" value="InterPro"/>
</dbReference>
<evidence type="ECO:0000313" key="7">
    <source>
        <dbReference type="Proteomes" id="UP000694388"/>
    </source>
</evidence>
<keyword evidence="3" id="KW-0645">Protease</keyword>
<keyword evidence="4" id="KW-0378">Hydrolase</keyword>
<dbReference type="GeneTree" id="ENSGT00530000063255"/>
<accession>A0A8C4Q7X0</accession>
<keyword evidence="2" id="KW-0031">Aminopeptidase</keyword>
<keyword evidence="7" id="KW-1185">Reference proteome</keyword>
<dbReference type="PANTHER" id="PTHR11963">
    <property type="entry name" value="LEUCINE AMINOPEPTIDASE-RELATED"/>
    <property type="match status" value="1"/>
</dbReference>
<dbReference type="Gene3D" id="3.40.630.10">
    <property type="entry name" value="Zn peptidases"/>
    <property type="match status" value="1"/>
</dbReference>
<dbReference type="InterPro" id="IPR000819">
    <property type="entry name" value="Peptidase_M17_C"/>
</dbReference>
<reference evidence="6" key="1">
    <citation type="submission" date="2025-08" db="UniProtKB">
        <authorList>
            <consortium name="Ensembl"/>
        </authorList>
    </citation>
    <scope>IDENTIFICATION</scope>
</reference>
<dbReference type="AlphaFoldDB" id="A0A8C4Q7X0"/>
<dbReference type="Pfam" id="PF00883">
    <property type="entry name" value="Peptidase_M17"/>
    <property type="match status" value="1"/>
</dbReference>
<proteinExistence type="inferred from homology"/>
<dbReference type="GO" id="GO:0006508">
    <property type="term" value="P:proteolysis"/>
    <property type="evidence" value="ECO:0007669"/>
    <property type="project" value="UniProtKB-KW"/>
</dbReference>
<reference evidence="6" key="2">
    <citation type="submission" date="2025-09" db="UniProtKB">
        <authorList>
            <consortium name="Ensembl"/>
        </authorList>
    </citation>
    <scope>IDENTIFICATION</scope>
</reference>
<dbReference type="SUPFAM" id="SSF53187">
    <property type="entry name" value="Zn-dependent exopeptidases"/>
    <property type="match status" value="1"/>
</dbReference>
<dbReference type="Ensembl" id="ENSEBUT00000011631.1">
    <property type="protein sequence ID" value="ENSEBUP00000011072.1"/>
    <property type="gene ID" value="ENSEBUG00000007113.1"/>
</dbReference>
<dbReference type="GO" id="GO:0005737">
    <property type="term" value="C:cytoplasm"/>
    <property type="evidence" value="ECO:0007669"/>
    <property type="project" value="InterPro"/>
</dbReference>
<dbReference type="OMA" id="EARCSSN"/>
<evidence type="ECO:0000313" key="6">
    <source>
        <dbReference type="Ensembl" id="ENSEBUP00000011072.1"/>
    </source>
</evidence>